<dbReference type="InterPro" id="IPR043584">
    <property type="entry name" value="WIP1/2/3/4/5/6"/>
</dbReference>
<evidence type="ECO:0000256" key="2">
    <source>
        <dbReference type="PROSITE-ProRule" id="PRU00042"/>
    </source>
</evidence>
<feature type="compositionally biased region" description="Acidic residues" evidence="3">
    <location>
        <begin position="229"/>
        <end position="251"/>
    </location>
</feature>
<protein>
    <recommendedName>
        <fullName evidence="4">C2H2-type domain-containing protein</fullName>
    </recommendedName>
</protein>
<dbReference type="EMBL" id="JAGTXO010000025">
    <property type="protein sequence ID" value="KAG8461574.1"/>
    <property type="molecule type" value="Genomic_DNA"/>
</dbReference>
<dbReference type="GO" id="GO:0008270">
    <property type="term" value="F:zinc ion binding"/>
    <property type="evidence" value="ECO:0007669"/>
    <property type="project" value="UniProtKB-KW"/>
</dbReference>
<keyword evidence="2" id="KW-0479">Metal-binding</keyword>
<dbReference type="GO" id="GO:0005634">
    <property type="term" value="C:nucleus"/>
    <property type="evidence" value="ECO:0007669"/>
    <property type="project" value="TreeGrafter"/>
</dbReference>
<dbReference type="Pfam" id="PF13912">
    <property type="entry name" value="zf-C2H2_6"/>
    <property type="match status" value="1"/>
</dbReference>
<proteinExistence type="inferred from homology"/>
<feature type="region of interest" description="Disordered" evidence="3">
    <location>
        <begin position="187"/>
        <end position="273"/>
    </location>
</feature>
<feature type="compositionally biased region" description="Low complexity" evidence="3">
    <location>
        <begin position="21"/>
        <end position="30"/>
    </location>
</feature>
<dbReference type="PROSITE" id="PS00028">
    <property type="entry name" value="ZINC_FINGER_C2H2_1"/>
    <property type="match status" value="2"/>
</dbReference>
<feature type="domain" description="C2H2-type" evidence="4">
    <location>
        <begin position="46"/>
        <end position="73"/>
    </location>
</feature>
<dbReference type="SMART" id="SM00355">
    <property type="entry name" value="ZnF_C2H2"/>
    <property type="match status" value="2"/>
</dbReference>
<evidence type="ECO:0000313" key="6">
    <source>
        <dbReference type="Proteomes" id="UP000751190"/>
    </source>
</evidence>
<sequence length="432" mass="45549">MFSALPEWISPQLAAPPPPARAAHTATRPPVTLNDADKTPVREHAYVCDVCRKTFKRETNLMFHMATHRSRVIDAATGIAVDQKWDAPTSCSCCSRVFATKYQAKKHFLRKHFVGEKMYACDICKVKAFAVKEDWSMHTKSCGRLFPCACGLRLRSQATLKRHCRSSGDGHAPVPLDGALLDLAADGTTRPHAGRAPQPRARPPAKAGAHAIGSEVGPPFFSSHAGGEEVGEEESDFEGGDDDEDDEDGDDGAWPAWPPLLPDAPSTLSCDGDVSRASFETRAHQPNSAGGGGCARSTTTEATAATAATDCTDCTAPVGTVPGTPPPPFIMPAQLPLSKAARHAVAGGAPEPGARKRKGAPVDDVAQLVTRQTPSPSAIAGAPLPAFFFGEMWAAGAVQPPMPPMPAPPPFQMPACDDAQLLSLFAFFSGAT</sequence>
<dbReference type="GO" id="GO:0003700">
    <property type="term" value="F:DNA-binding transcription factor activity"/>
    <property type="evidence" value="ECO:0007669"/>
    <property type="project" value="InterPro"/>
</dbReference>
<dbReference type="AlphaFoldDB" id="A0A8J6C617"/>
<name>A0A8J6C617_DIALT</name>
<dbReference type="PROSITE" id="PS50157">
    <property type="entry name" value="ZINC_FINGER_C2H2_2"/>
    <property type="match status" value="1"/>
</dbReference>
<dbReference type="Proteomes" id="UP000751190">
    <property type="component" value="Unassembled WGS sequence"/>
</dbReference>
<evidence type="ECO:0000313" key="5">
    <source>
        <dbReference type="EMBL" id="KAG8461574.1"/>
    </source>
</evidence>
<accession>A0A8J6C617</accession>
<keyword evidence="2" id="KW-0862">Zinc</keyword>
<dbReference type="OrthoDB" id="8113227at2759"/>
<dbReference type="InterPro" id="IPR013087">
    <property type="entry name" value="Znf_C2H2_type"/>
</dbReference>
<dbReference type="Gene3D" id="3.30.160.60">
    <property type="entry name" value="Classic Zinc Finger"/>
    <property type="match status" value="2"/>
</dbReference>
<dbReference type="PANTHER" id="PTHR45878:SF1">
    <property type="entry name" value="ZINC FINGER PROTEIN WIP2"/>
    <property type="match status" value="1"/>
</dbReference>
<evidence type="ECO:0000259" key="4">
    <source>
        <dbReference type="PROSITE" id="PS50157"/>
    </source>
</evidence>
<evidence type="ECO:0000256" key="1">
    <source>
        <dbReference type="ARBA" id="ARBA00023452"/>
    </source>
</evidence>
<organism evidence="5 6">
    <name type="scientific">Diacronema lutheri</name>
    <name type="common">Unicellular marine alga</name>
    <name type="synonym">Monochrysis lutheri</name>
    <dbReference type="NCBI Taxonomy" id="2081491"/>
    <lineage>
        <taxon>Eukaryota</taxon>
        <taxon>Haptista</taxon>
        <taxon>Haptophyta</taxon>
        <taxon>Pavlovophyceae</taxon>
        <taxon>Pavlovales</taxon>
        <taxon>Pavlovaceae</taxon>
        <taxon>Diacronema</taxon>
    </lineage>
</organism>
<feature type="compositionally biased region" description="Low complexity" evidence="3">
    <location>
        <begin position="187"/>
        <end position="211"/>
    </location>
</feature>
<comment type="caution">
    <text evidence="5">The sequence shown here is derived from an EMBL/GenBank/DDBJ whole genome shotgun (WGS) entry which is preliminary data.</text>
</comment>
<keyword evidence="2" id="KW-0863">Zinc-finger</keyword>
<dbReference type="PANTHER" id="PTHR45878">
    <property type="entry name" value="ZINC FINGER PROTEIN WIP2"/>
    <property type="match status" value="1"/>
</dbReference>
<evidence type="ECO:0000256" key="3">
    <source>
        <dbReference type="SAM" id="MobiDB-lite"/>
    </source>
</evidence>
<dbReference type="InterPro" id="IPR036236">
    <property type="entry name" value="Znf_C2H2_sf"/>
</dbReference>
<keyword evidence="6" id="KW-1185">Reference proteome</keyword>
<reference evidence="5" key="1">
    <citation type="submission" date="2021-05" db="EMBL/GenBank/DDBJ databases">
        <title>The genome of the haptophyte Pavlova lutheri (Diacronema luteri, Pavlovales) - a model for lipid biosynthesis in eukaryotic algae.</title>
        <authorList>
            <person name="Hulatt C.J."/>
            <person name="Posewitz M.C."/>
        </authorList>
    </citation>
    <scope>NUCLEOTIDE SEQUENCE</scope>
    <source>
        <strain evidence="5">NIVA-4/92</strain>
    </source>
</reference>
<dbReference type="SUPFAM" id="SSF57667">
    <property type="entry name" value="beta-beta-alpha zinc fingers"/>
    <property type="match status" value="1"/>
</dbReference>
<feature type="region of interest" description="Disordered" evidence="3">
    <location>
        <begin position="1"/>
        <end position="35"/>
    </location>
</feature>
<comment type="similarity">
    <text evidence="1">Belongs to the WIP C2H2-type zinc-finger protein family.</text>
</comment>
<gene>
    <name evidence="5" type="ORF">KFE25_001178</name>
</gene>